<evidence type="ECO:0000256" key="1">
    <source>
        <dbReference type="SAM" id="Phobius"/>
    </source>
</evidence>
<sequence>MDMNLLMKSIVSALNRTKISICAHQDYVNHKIKDIHACVQEHIMILQIALDFAKKEIMIKLILGLASVIQIGIMIIIRWGVCVQRRAIHIAFVMKEKMTFQNVTQYVKIVNIHVNNMTIVVVYVHLKMMIVWKEHYNVFQEVISVHIHKTASHNYARTKINKDHAYAQEIPIQILKAVEIICATKVNSQDLMIVKFAQVGHFMILLLLDATRYYAQIRIRYFHVSAAVIQIVIHQIAYALDRLIKKL</sequence>
<evidence type="ECO:0008006" key="4">
    <source>
        <dbReference type="Google" id="ProtNLM"/>
    </source>
</evidence>
<dbReference type="Proteomes" id="UP000324800">
    <property type="component" value="Unassembled WGS sequence"/>
</dbReference>
<proteinExistence type="predicted"/>
<feature type="non-terminal residue" evidence="2">
    <location>
        <position position="247"/>
    </location>
</feature>
<dbReference type="EMBL" id="SNRW01033863">
    <property type="protein sequence ID" value="KAA6355895.1"/>
    <property type="molecule type" value="Genomic_DNA"/>
</dbReference>
<keyword evidence="1" id="KW-1133">Transmembrane helix</keyword>
<feature type="transmembrane region" description="Helical" evidence="1">
    <location>
        <begin position="57"/>
        <end position="77"/>
    </location>
</feature>
<reference evidence="2 3" key="1">
    <citation type="submission" date="2019-03" db="EMBL/GenBank/DDBJ databases">
        <title>Single cell metagenomics reveals metabolic interactions within the superorganism composed of flagellate Streblomastix strix and complex community of Bacteroidetes bacteria on its surface.</title>
        <authorList>
            <person name="Treitli S.C."/>
            <person name="Kolisko M."/>
            <person name="Husnik F."/>
            <person name="Keeling P."/>
            <person name="Hampl V."/>
        </authorList>
    </citation>
    <scope>NUCLEOTIDE SEQUENCE [LARGE SCALE GENOMIC DNA]</scope>
    <source>
        <strain evidence="2">ST1C</strain>
    </source>
</reference>
<accession>A0A5J4TEI4</accession>
<gene>
    <name evidence="2" type="ORF">EZS28_048578</name>
</gene>
<protein>
    <recommendedName>
        <fullName evidence="4">Transmembrane protein</fullName>
    </recommendedName>
</protein>
<evidence type="ECO:0000313" key="3">
    <source>
        <dbReference type="Proteomes" id="UP000324800"/>
    </source>
</evidence>
<keyword evidence="1" id="KW-0812">Transmembrane</keyword>
<keyword evidence="1" id="KW-0472">Membrane</keyword>
<organism evidence="2 3">
    <name type="scientific">Streblomastix strix</name>
    <dbReference type="NCBI Taxonomy" id="222440"/>
    <lineage>
        <taxon>Eukaryota</taxon>
        <taxon>Metamonada</taxon>
        <taxon>Preaxostyla</taxon>
        <taxon>Oxymonadida</taxon>
        <taxon>Streblomastigidae</taxon>
        <taxon>Streblomastix</taxon>
    </lineage>
</organism>
<evidence type="ECO:0000313" key="2">
    <source>
        <dbReference type="EMBL" id="KAA6355895.1"/>
    </source>
</evidence>
<name>A0A5J4TEI4_9EUKA</name>
<dbReference type="AlphaFoldDB" id="A0A5J4TEI4"/>
<comment type="caution">
    <text evidence="2">The sequence shown here is derived from an EMBL/GenBank/DDBJ whole genome shotgun (WGS) entry which is preliminary data.</text>
</comment>
<feature type="transmembrane region" description="Helical" evidence="1">
    <location>
        <begin position="221"/>
        <end position="240"/>
    </location>
</feature>